<evidence type="ECO:0000256" key="9">
    <source>
        <dbReference type="ARBA" id="ARBA00023027"/>
    </source>
</evidence>
<dbReference type="Pfam" id="PF00106">
    <property type="entry name" value="adh_short"/>
    <property type="match status" value="1"/>
</dbReference>
<evidence type="ECO:0000256" key="6">
    <source>
        <dbReference type="ARBA" id="ARBA00022677"/>
    </source>
</evidence>
<evidence type="ECO:0000256" key="2">
    <source>
        <dbReference type="ARBA" id="ARBA00004613"/>
    </source>
</evidence>
<dbReference type="EC" id="1.1.1.441" evidence="17"/>
<evidence type="ECO:0000256" key="14">
    <source>
        <dbReference type="ARBA" id="ARBA00093201"/>
    </source>
</evidence>
<evidence type="ECO:0000256" key="12">
    <source>
        <dbReference type="ARBA" id="ARBA00082366"/>
    </source>
</evidence>
<keyword evidence="9" id="KW-0520">NAD</keyword>
<keyword evidence="8" id="KW-0560">Oxidoreductase</keyword>
<keyword evidence="5" id="KW-0964">Secreted</keyword>
<comment type="catalytic activity">
    <reaction evidence="14">
        <text>a di-trans,poly-cis-polyprenol + NAD(+) = a di-trans,poly-cis-polyprenal + NADH + H(+)</text>
        <dbReference type="Rhea" id="RHEA:80719"/>
        <dbReference type="Rhea" id="RHEA-COMP:19496"/>
        <dbReference type="Rhea" id="RHEA-COMP:19536"/>
        <dbReference type="ChEBI" id="CHEBI:15378"/>
        <dbReference type="ChEBI" id="CHEBI:57540"/>
        <dbReference type="ChEBI" id="CHEBI:57945"/>
        <dbReference type="ChEBI" id="CHEBI:67132"/>
        <dbReference type="ChEBI" id="CHEBI:231623"/>
        <dbReference type="EC" id="1.1.1.441"/>
    </reaction>
    <physiologicalReaction direction="left-to-right" evidence="14">
        <dbReference type="Rhea" id="RHEA:80720"/>
    </physiologicalReaction>
</comment>
<evidence type="ECO:0000256" key="5">
    <source>
        <dbReference type="ARBA" id="ARBA00022525"/>
    </source>
</evidence>
<evidence type="ECO:0000256" key="7">
    <source>
        <dbReference type="ARBA" id="ARBA00022857"/>
    </source>
</evidence>
<dbReference type="GO" id="GO:0005811">
    <property type="term" value="C:lipid droplet"/>
    <property type="evidence" value="ECO:0007669"/>
    <property type="project" value="UniProtKB-SubCell"/>
</dbReference>
<evidence type="ECO:0000256" key="10">
    <source>
        <dbReference type="ARBA" id="ARBA00057816"/>
    </source>
</evidence>
<dbReference type="GO" id="GO:0005576">
    <property type="term" value="C:extracellular region"/>
    <property type="evidence" value="ECO:0007669"/>
    <property type="project" value="UniProtKB-SubCell"/>
</dbReference>
<dbReference type="SUPFAM" id="SSF51735">
    <property type="entry name" value="NAD(P)-binding Rossmann-fold domains"/>
    <property type="match status" value="1"/>
</dbReference>
<dbReference type="PROSITE" id="PS00061">
    <property type="entry name" value="ADH_SHORT"/>
    <property type="match status" value="1"/>
</dbReference>
<dbReference type="FunFam" id="3.40.50.720:FF:000490">
    <property type="entry name" value="Dehydrogenase/reductase SDR family member on chromosome X"/>
    <property type="match status" value="1"/>
</dbReference>
<dbReference type="GO" id="GO:0016491">
    <property type="term" value="F:oxidoreductase activity"/>
    <property type="evidence" value="ECO:0007669"/>
    <property type="project" value="UniProtKB-KW"/>
</dbReference>
<dbReference type="PANTHER" id="PTHR43157:SF31">
    <property type="entry name" value="PHOSPHATIDYLINOSITOL-GLYCAN BIOSYNTHESIS CLASS F PROTEIN"/>
    <property type="match status" value="1"/>
</dbReference>
<dbReference type="AlphaFoldDB" id="V9KU87"/>
<comment type="catalytic activity">
    <reaction evidence="16">
        <text>a di-trans,poly-cis-polyprenol + NADP(+) = a di-trans,poly-cis-polyprenal + NADPH + H(+)</text>
        <dbReference type="Rhea" id="RHEA:80723"/>
        <dbReference type="Rhea" id="RHEA-COMP:19496"/>
        <dbReference type="Rhea" id="RHEA-COMP:19536"/>
        <dbReference type="ChEBI" id="CHEBI:15378"/>
        <dbReference type="ChEBI" id="CHEBI:57783"/>
        <dbReference type="ChEBI" id="CHEBI:58349"/>
        <dbReference type="ChEBI" id="CHEBI:67132"/>
        <dbReference type="ChEBI" id="CHEBI:231623"/>
        <dbReference type="EC" id="1.1.1.441"/>
    </reaction>
    <physiologicalReaction direction="left-to-right" evidence="16">
        <dbReference type="Rhea" id="RHEA:80724"/>
    </physiologicalReaction>
</comment>
<dbReference type="CDD" id="cd05327">
    <property type="entry name" value="retinol-DH_like_SDR_c_like"/>
    <property type="match status" value="1"/>
</dbReference>
<protein>
    <recommendedName>
        <fullName evidence="11">Polyprenol dehydrogenase</fullName>
        <ecNumber evidence="17">1.1.1.441</ecNumber>
    </recommendedName>
    <alternativeName>
        <fullName evidence="12">Dolichal reductase</fullName>
    </alternativeName>
</protein>
<dbReference type="Gene3D" id="3.40.50.720">
    <property type="entry name" value="NAD(P)-binding Rossmann-like Domain"/>
    <property type="match status" value="1"/>
</dbReference>
<keyword evidence="6" id="KW-0551">Lipid droplet</keyword>
<evidence type="ECO:0000256" key="11">
    <source>
        <dbReference type="ARBA" id="ARBA00074632"/>
    </source>
</evidence>
<evidence type="ECO:0000313" key="18">
    <source>
        <dbReference type="EMBL" id="AFP02115.1"/>
    </source>
</evidence>
<proteinExistence type="evidence at transcript level"/>
<dbReference type="InterPro" id="IPR020904">
    <property type="entry name" value="Sc_DH/Rdtase_CS"/>
</dbReference>
<dbReference type="InterPro" id="IPR036291">
    <property type="entry name" value="NAD(P)-bd_dom_sf"/>
</dbReference>
<evidence type="ECO:0000256" key="16">
    <source>
        <dbReference type="ARBA" id="ARBA00093253"/>
    </source>
</evidence>
<comment type="subcellular location">
    <subcellularLocation>
        <location evidence="1">Lipid droplet</location>
    </subcellularLocation>
    <subcellularLocation>
        <location evidence="2">Secreted</location>
    </subcellularLocation>
</comment>
<evidence type="ECO:0000256" key="15">
    <source>
        <dbReference type="ARBA" id="ARBA00093233"/>
    </source>
</evidence>
<organism evidence="18">
    <name type="scientific">Callorhinchus milii</name>
    <name type="common">Ghost shark</name>
    <dbReference type="NCBI Taxonomy" id="7868"/>
    <lineage>
        <taxon>Eukaryota</taxon>
        <taxon>Metazoa</taxon>
        <taxon>Chordata</taxon>
        <taxon>Craniata</taxon>
        <taxon>Vertebrata</taxon>
        <taxon>Chondrichthyes</taxon>
        <taxon>Holocephali</taxon>
        <taxon>Chimaeriformes</taxon>
        <taxon>Callorhinchidae</taxon>
        <taxon>Callorhinchus</taxon>
    </lineage>
</organism>
<dbReference type="EMBL" id="JW869597">
    <property type="protein sequence ID" value="AFP02115.1"/>
    <property type="molecule type" value="mRNA"/>
</dbReference>
<comment type="pathway">
    <text evidence="3">Protein modification; protein glycosylation.</text>
</comment>
<evidence type="ECO:0000256" key="17">
    <source>
        <dbReference type="ARBA" id="ARBA00093592"/>
    </source>
</evidence>
<comment type="function">
    <text evidence="10">Oxidoreductase that plays a key role in early steps of protein N-linked glycosylation by mediating two non-consecutive steps in dolichol biosynthesis. Acts both as a NAD(+)-dependent dehydrogenase and as a NADPH-dependent reductase during the conversion of polyprenol into dolichol. First catalyzes the NAD(+)-dependent dehydrogenation of polyprenol into polyprenal; polyprenal is then reduced into dolichal by SRD5A3. It then catalyzes the NADPH-dependent reduction of dolichal into dolichol. May also acts as a positive regulator of starvation-induced autophagy.</text>
</comment>
<sequence>MAAVSVAVAALRVYAAGLRLLFLQLLPRNRSPGSAAYPPQNGKVAIVTGGAKGIGYETAKQLSRLGMRVIIAVNDERSGQESVKRIVQETGNQKVECMGLDLASLRSVRQFVQRFKAKNLPLHVLVNNAAVMLVPQSSTEDGFEEHFGVNYLGHFLLTYLLLDILRQSGKEDCNARVVTLSSTTHYVGELNLNDLQSRSCYSPHGAYAQSKLALVLFTYQLQQHLTAERSHITANAVDPGIVNTDLYRHTNWLFKLCKWLSAWLLFKTPAQGATTVVHAALAPELEGVGSCYLANGQKTNSSDVSYDAELQSQLWTLSCKLLSIPGTGGLTSQTSESIHPT</sequence>
<evidence type="ECO:0000256" key="4">
    <source>
        <dbReference type="ARBA" id="ARBA00006484"/>
    </source>
</evidence>
<keyword evidence="7" id="KW-0521">NADP</keyword>
<reference evidence="18" key="1">
    <citation type="journal article" date="2014" name="Nature">
        <title>Elephant shark genome provides unique insights into gnathostome evolution.</title>
        <authorList>
            <consortium name="International Elephant Shark Genome Sequencing Consortium"/>
            <person name="Venkatesh B."/>
            <person name="Lee A.P."/>
            <person name="Ravi V."/>
            <person name="Maurya A.K."/>
            <person name="Lian M.M."/>
            <person name="Swann J.B."/>
            <person name="Ohta Y."/>
            <person name="Flajnik M.F."/>
            <person name="Sutoh Y."/>
            <person name="Kasahara M."/>
            <person name="Hoon S."/>
            <person name="Gangu V."/>
            <person name="Roy S.W."/>
            <person name="Irimia M."/>
            <person name="Korzh V."/>
            <person name="Kondrychyn I."/>
            <person name="Lim Z.W."/>
            <person name="Tay B.H."/>
            <person name="Tohari S."/>
            <person name="Kong K.W."/>
            <person name="Ho S."/>
            <person name="Lorente-Galdos B."/>
            <person name="Quilez J."/>
            <person name="Marques-Bonet T."/>
            <person name="Raney B.J."/>
            <person name="Ingham P.W."/>
            <person name="Tay A."/>
            <person name="Hillier L.W."/>
            <person name="Minx P."/>
            <person name="Boehm T."/>
            <person name="Wilson R.K."/>
            <person name="Brenner S."/>
            <person name="Warren W.C."/>
        </authorList>
    </citation>
    <scope>NUCLEOTIDE SEQUENCE</scope>
    <source>
        <tissue evidence="18">Kidney</tissue>
    </source>
</reference>
<comment type="catalytic activity">
    <reaction evidence="15">
        <text>a di-trans,poly-cis-dolichol + NADP(+) = a di-trans,poly-cis-dolichal + NADPH + H(+)</text>
        <dbReference type="Rhea" id="RHEA:80731"/>
        <dbReference type="Rhea" id="RHEA-COMP:19495"/>
        <dbReference type="Rhea" id="RHEA-COMP:19537"/>
        <dbReference type="ChEBI" id="CHEBI:15378"/>
        <dbReference type="ChEBI" id="CHEBI:16091"/>
        <dbReference type="ChEBI" id="CHEBI:57783"/>
        <dbReference type="ChEBI" id="CHEBI:58349"/>
        <dbReference type="ChEBI" id="CHEBI:231637"/>
        <dbReference type="EC" id="1.1.1.441"/>
    </reaction>
    <physiologicalReaction direction="right-to-left" evidence="15">
        <dbReference type="Rhea" id="RHEA:80733"/>
    </physiologicalReaction>
</comment>
<accession>V9KU87</accession>
<evidence type="ECO:0000256" key="8">
    <source>
        <dbReference type="ARBA" id="ARBA00023002"/>
    </source>
</evidence>
<dbReference type="InterPro" id="IPR002347">
    <property type="entry name" value="SDR_fam"/>
</dbReference>
<evidence type="ECO:0000256" key="3">
    <source>
        <dbReference type="ARBA" id="ARBA00004922"/>
    </source>
</evidence>
<comment type="similarity">
    <text evidence="4">Belongs to the short-chain dehydrogenases/reductases (SDR) family.</text>
</comment>
<dbReference type="PANTHER" id="PTHR43157">
    <property type="entry name" value="PHOSPHATIDYLINOSITOL-GLYCAN BIOSYNTHESIS CLASS F PROTEIN-RELATED"/>
    <property type="match status" value="1"/>
</dbReference>
<evidence type="ECO:0000256" key="1">
    <source>
        <dbReference type="ARBA" id="ARBA00004502"/>
    </source>
</evidence>
<name>V9KU87_CALMI</name>
<dbReference type="PRINTS" id="PR00081">
    <property type="entry name" value="GDHRDH"/>
</dbReference>
<comment type="catalytic activity">
    <reaction evidence="13">
        <text>a di-trans,poly-cis-dolichol + NAD(+) = a di-trans,poly-cis-dolichal + NADH + H(+)</text>
        <dbReference type="Rhea" id="RHEA:80735"/>
        <dbReference type="Rhea" id="RHEA-COMP:19495"/>
        <dbReference type="Rhea" id="RHEA-COMP:19537"/>
        <dbReference type="ChEBI" id="CHEBI:15378"/>
        <dbReference type="ChEBI" id="CHEBI:16091"/>
        <dbReference type="ChEBI" id="CHEBI:57540"/>
        <dbReference type="ChEBI" id="CHEBI:57945"/>
        <dbReference type="ChEBI" id="CHEBI:231637"/>
        <dbReference type="EC" id="1.1.1.441"/>
    </reaction>
    <physiologicalReaction direction="right-to-left" evidence="13">
        <dbReference type="Rhea" id="RHEA:80737"/>
    </physiologicalReaction>
</comment>
<evidence type="ECO:0000256" key="13">
    <source>
        <dbReference type="ARBA" id="ARBA00093184"/>
    </source>
</evidence>